<dbReference type="CDD" id="cd00534">
    <property type="entry name" value="DHNA_DHNTPE"/>
    <property type="match status" value="1"/>
</dbReference>
<comment type="catalytic activity">
    <reaction evidence="1 6">
        <text>7,8-dihydroneopterin = 6-hydroxymethyl-7,8-dihydropterin + glycolaldehyde</text>
        <dbReference type="Rhea" id="RHEA:10540"/>
        <dbReference type="ChEBI" id="CHEBI:17001"/>
        <dbReference type="ChEBI" id="CHEBI:17071"/>
        <dbReference type="ChEBI" id="CHEBI:44841"/>
        <dbReference type="EC" id="4.1.2.25"/>
    </reaction>
</comment>
<dbReference type="EMBL" id="JAGGJA010000007">
    <property type="protein sequence ID" value="MCW9707466.1"/>
    <property type="molecule type" value="Genomic_DNA"/>
</dbReference>
<keyword evidence="5 6" id="KW-0456">Lyase</keyword>
<dbReference type="SMART" id="SM00905">
    <property type="entry name" value="FolB"/>
    <property type="match status" value="1"/>
</dbReference>
<keyword evidence="9" id="KW-1185">Reference proteome</keyword>
<comment type="caution">
    <text evidence="8">The sequence shown here is derived from an EMBL/GenBank/DDBJ whole genome shotgun (WGS) entry which is preliminary data.</text>
</comment>
<evidence type="ECO:0000256" key="3">
    <source>
        <dbReference type="ARBA" id="ARBA00005708"/>
    </source>
</evidence>
<comment type="similarity">
    <text evidence="3 6">Belongs to the DHNA family.</text>
</comment>
<evidence type="ECO:0000313" key="8">
    <source>
        <dbReference type="EMBL" id="MCW9707466.1"/>
    </source>
</evidence>
<dbReference type="NCBIfam" id="TIGR00526">
    <property type="entry name" value="folB_dom"/>
    <property type="match status" value="1"/>
</dbReference>
<evidence type="ECO:0000256" key="5">
    <source>
        <dbReference type="ARBA" id="ARBA00023239"/>
    </source>
</evidence>
<evidence type="ECO:0000256" key="6">
    <source>
        <dbReference type="RuleBase" id="RU362079"/>
    </source>
</evidence>
<proteinExistence type="inferred from homology"/>
<evidence type="ECO:0000256" key="2">
    <source>
        <dbReference type="ARBA" id="ARBA00005013"/>
    </source>
</evidence>
<name>A0ABT3PNP1_9BACT</name>
<evidence type="ECO:0000256" key="1">
    <source>
        <dbReference type="ARBA" id="ARBA00001353"/>
    </source>
</evidence>
<dbReference type="InterPro" id="IPR043133">
    <property type="entry name" value="GTP-CH-I_C/QueF"/>
</dbReference>
<accession>A0ABT3PNP1</accession>
<dbReference type="GO" id="GO:0004150">
    <property type="term" value="F:dihydroneopterin aldolase activity"/>
    <property type="evidence" value="ECO:0007669"/>
    <property type="project" value="UniProtKB-EC"/>
</dbReference>
<dbReference type="NCBIfam" id="TIGR00525">
    <property type="entry name" value="folB"/>
    <property type="match status" value="1"/>
</dbReference>
<dbReference type="SUPFAM" id="SSF55620">
    <property type="entry name" value="Tetrahydrobiopterin biosynthesis enzymes-like"/>
    <property type="match status" value="1"/>
</dbReference>
<dbReference type="PANTHER" id="PTHR42844">
    <property type="entry name" value="DIHYDRONEOPTERIN ALDOLASE 1-RELATED"/>
    <property type="match status" value="1"/>
</dbReference>
<gene>
    <name evidence="8" type="primary">folB</name>
    <name evidence="8" type="ORF">J6I44_11420</name>
</gene>
<dbReference type="Proteomes" id="UP001207918">
    <property type="component" value="Unassembled WGS sequence"/>
</dbReference>
<dbReference type="RefSeq" id="WP_265766253.1">
    <property type="nucleotide sequence ID" value="NZ_JAGGJA010000007.1"/>
</dbReference>
<dbReference type="InterPro" id="IPR006156">
    <property type="entry name" value="Dihydroneopterin_aldolase"/>
</dbReference>
<dbReference type="Pfam" id="PF02152">
    <property type="entry name" value="FolB"/>
    <property type="match status" value="1"/>
</dbReference>
<reference evidence="8 9" key="1">
    <citation type="submission" date="2021-03" db="EMBL/GenBank/DDBJ databases">
        <title>Aliifodinibius sp. nov., a new bacterium isolated from saline soil.</title>
        <authorList>
            <person name="Galisteo C."/>
            <person name="De La Haba R."/>
            <person name="Sanchez-Porro C."/>
            <person name="Ventosa A."/>
        </authorList>
    </citation>
    <scope>NUCLEOTIDE SEQUENCE [LARGE SCALE GENOMIC DNA]</scope>
    <source>
        <strain evidence="8 9">1BSP15-2V2</strain>
    </source>
</reference>
<evidence type="ECO:0000313" key="9">
    <source>
        <dbReference type="Proteomes" id="UP001207918"/>
    </source>
</evidence>
<organism evidence="8 9">
    <name type="scientific">Fodinibius salsisoli</name>
    <dbReference type="NCBI Taxonomy" id="2820877"/>
    <lineage>
        <taxon>Bacteria</taxon>
        <taxon>Pseudomonadati</taxon>
        <taxon>Balneolota</taxon>
        <taxon>Balneolia</taxon>
        <taxon>Balneolales</taxon>
        <taxon>Balneolaceae</taxon>
        <taxon>Fodinibius</taxon>
    </lineage>
</organism>
<comment type="pathway">
    <text evidence="2 6">Cofactor biosynthesis; tetrahydrofolate biosynthesis; 2-amino-4-hydroxy-6-hydroxymethyl-7,8-dihydropteridine diphosphate from 7,8-dihydroneopterin triphosphate: step 3/4.</text>
</comment>
<dbReference type="InterPro" id="IPR006157">
    <property type="entry name" value="FolB_dom"/>
</dbReference>
<sequence>MDTLTLKKLHFTAYHGFYEKERQEGNEFEVDLVFSAYLKTAGESDQLDDTIDYQQVVQIVQDIMEGPPQKLIETLTKRIGDQLFERFEQAQTLEVAVRKLNPPLDVETAYSETRMTWQRS</sequence>
<feature type="domain" description="Dihydroneopterin aldolase/epimerase" evidence="7">
    <location>
        <begin position="4"/>
        <end position="117"/>
    </location>
</feature>
<dbReference type="PANTHER" id="PTHR42844:SF1">
    <property type="entry name" value="DIHYDRONEOPTERIN ALDOLASE 1-RELATED"/>
    <property type="match status" value="1"/>
</dbReference>
<dbReference type="Gene3D" id="3.30.1130.10">
    <property type="match status" value="1"/>
</dbReference>
<evidence type="ECO:0000256" key="4">
    <source>
        <dbReference type="ARBA" id="ARBA00022909"/>
    </source>
</evidence>
<protein>
    <recommendedName>
        <fullName evidence="6">7,8-dihydroneopterin aldolase</fullName>
        <ecNumber evidence="6">4.1.2.25</ecNumber>
    </recommendedName>
</protein>
<keyword evidence="4 6" id="KW-0289">Folate biosynthesis</keyword>
<evidence type="ECO:0000259" key="7">
    <source>
        <dbReference type="SMART" id="SM00905"/>
    </source>
</evidence>
<comment type="function">
    <text evidence="6">Catalyzes the conversion of 7,8-dihydroneopterin to 6-hydroxymethyl-7,8-dihydropterin.</text>
</comment>
<dbReference type="EC" id="4.1.2.25" evidence="6"/>